<comment type="caution">
    <text evidence="2">The sequence shown here is derived from an EMBL/GenBank/DDBJ whole genome shotgun (WGS) entry which is preliminary data.</text>
</comment>
<dbReference type="EMBL" id="JBFOLK010000002">
    <property type="protein sequence ID" value="KAL2531597.1"/>
    <property type="molecule type" value="Genomic_DNA"/>
</dbReference>
<dbReference type="AlphaFoldDB" id="A0ABD1V2Q5"/>
<name>A0ABD1V2Q5_9LAMI</name>
<proteinExistence type="predicted"/>
<evidence type="ECO:0000313" key="3">
    <source>
        <dbReference type="Proteomes" id="UP001604336"/>
    </source>
</evidence>
<dbReference type="Pfam" id="PF03732">
    <property type="entry name" value="Retrotrans_gag"/>
    <property type="match status" value="1"/>
</dbReference>
<protein>
    <recommendedName>
        <fullName evidence="1">Retrotransposon gag domain-containing protein</fullName>
    </recommendedName>
</protein>
<dbReference type="Proteomes" id="UP001604336">
    <property type="component" value="Unassembled WGS sequence"/>
</dbReference>
<gene>
    <name evidence="2" type="ORF">Adt_04948</name>
</gene>
<keyword evidence="3" id="KW-1185">Reference proteome</keyword>
<dbReference type="InterPro" id="IPR005162">
    <property type="entry name" value="Retrotrans_gag_dom"/>
</dbReference>
<reference evidence="3" key="1">
    <citation type="submission" date="2024-07" db="EMBL/GenBank/DDBJ databases">
        <title>Two chromosome-level genome assemblies of Korean endemic species Abeliophyllum distichum and Forsythia ovata (Oleaceae).</title>
        <authorList>
            <person name="Jang H."/>
        </authorList>
    </citation>
    <scope>NUCLEOTIDE SEQUENCE [LARGE SCALE GENOMIC DNA]</scope>
</reference>
<feature type="domain" description="Retrotransposon gag" evidence="1">
    <location>
        <begin position="70"/>
        <end position="162"/>
    </location>
</feature>
<dbReference type="PANTHER" id="PTHR33223">
    <property type="entry name" value="CCHC-TYPE DOMAIN-CONTAINING PROTEIN"/>
    <property type="match status" value="1"/>
</dbReference>
<dbReference type="PANTHER" id="PTHR33223:SF11">
    <property type="entry name" value="ELEMENT PROTEIN, PUTATIVE-RELATED"/>
    <property type="match status" value="1"/>
</dbReference>
<evidence type="ECO:0000313" key="2">
    <source>
        <dbReference type="EMBL" id="KAL2531597.1"/>
    </source>
</evidence>
<evidence type="ECO:0000259" key="1">
    <source>
        <dbReference type="Pfam" id="PF03732"/>
    </source>
</evidence>
<sequence>MQNNEIAQARQEFDEDIILVGDFLTPQIINNQSSIVYPPFGQPNFQLKTNKCANTSNIKESQTTPSSYCLFQHTLRDKALEWLDSLPVGSITTWNDLAQKFYTKFFPPAKVSKLKHDISIFQQSETESFDEAWNIFKNMLRKCPHHGIGKGQQIQYFYAGLLPSFKSMIDSSSNGSLCTKTVVEALDLFERVATTTAMWPSDRVVQKKTGRST</sequence>
<accession>A0ABD1V2Q5</accession>
<organism evidence="2 3">
    <name type="scientific">Abeliophyllum distichum</name>
    <dbReference type="NCBI Taxonomy" id="126358"/>
    <lineage>
        <taxon>Eukaryota</taxon>
        <taxon>Viridiplantae</taxon>
        <taxon>Streptophyta</taxon>
        <taxon>Embryophyta</taxon>
        <taxon>Tracheophyta</taxon>
        <taxon>Spermatophyta</taxon>
        <taxon>Magnoliopsida</taxon>
        <taxon>eudicotyledons</taxon>
        <taxon>Gunneridae</taxon>
        <taxon>Pentapetalae</taxon>
        <taxon>asterids</taxon>
        <taxon>lamiids</taxon>
        <taxon>Lamiales</taxon>
        <taxon>Oleaceae</taxon>
        <taxon>Forsythieae</taxon>
        <taxon>Abeliophyllum</taxon>
    </lineage>
</organism>